<reference evidence="1" key="1">
    <citation type="journal article" date="2014" name="Front. Microbiol.">
        <title>High frequency of phylogenetically diverse reductive dehalogenase-homologous genes in deep subseafloor sedimentary metagenomes.</title>
        <authorList>
            <person name="Kawai M."/>
            <person name="Futagami T."/>
            <person name="Toyoda A."/>
            <person name="Takaki Y."/>
            <person name="Nishi S."/>
            <person name="Hori S."/>
            <person name="Arai W."/>
            <person name="Tsubouchi T."/>
            <person name="Morono Y."/>
            <person name="Uchiyama I."/>
            <person name="Ito T."/>
            <person name="Fujiyama A."/>
            <person name="Inagaki F."/>
            <person name="Takami H."/>
        </authorList>
    </citation>
    <scope>NUCLEOTIDE SEQUENCE</scope>
    <source>
        <strain evidence="1">Expedition CK06-06</strain>
    </source>
</reference>
<name>X1U5I3_9ZZZZ</name>
<sequence length="44" mass="5131">MKVNFQIIHSFGNNVNLKENLLSFLKETFDESTTATIEIEEKQE</sequence>
<organism evidence="1">
    <name type="scientific">marine sediment metagenome</name>
    <dbReference type="NCBI Taxonomy" id="412755"/>
    <lineage>
        <taxon>unclassified sequences</taxon>
        <taxon>metagenomes</taxon>
        <taxon>ecological metagenomes</taxon>
    </lineage>
</organism>
<protein>
    <submittedName>
        <fullName evidence="1">Uncharacterized protein</fullName>
    </submittedName>
</protein>
<comment type="caution">
    <text evidence="1">The sequence shown here is derived from an EMBL/GenBank/DDBJ whole genome shotgun (WGS) entry which is preliminary data.</text>
</comment>
<accession>X1U5I3</accession>
<evidence type="ECO:0000313" key="1">
    <source>
        <dbReference type="EMBL" id="GAJ12759.1"/>
    </source>
</evidence>
<proteinExistence type="predicted"/>
<dbReference type="EMBL" id="BARW01033717">
    <property type="protein sequence ID" value="GAJ12759.1"/>
    <property type="molecule type" value="Genomic_DNA"/>
</dbReference>
<gene>
    <name evidence="1" type="ORF">S12H4_53037</name>
</gene>
<dbReference type="AlphaFoldDB" id="X1U5I3"/>
<feature type="non-terminal residue" evidence="1">
    <location>
        <position position="44"/>
    </location>
</feature>